<gene>
    <name evidence="2" type="ORF">HMPREF9336_02493</name>
</gene>
<feature type="transmembrane region" description="Helical" evidence="1">
    <location>
        <begin position="162"/>
        <end position="183"/>
    </location>
</feature>
<dbReference type="EMBL" id="ACZI02000002">
    <property type="protein sequence ID" value="EFV12698.2"/>
    <property type="molecule type" value="Genomic_DNA"/>
</dbReference>
<dbReference type="Proteomes" id="UP000004816">
    <property type="component" value="Unassembled WGS sequence"/>
</dbReference>
<feature type="transmembrane region" description="Helical" evidence="1">
    <location>
        <begin position="136"/>
        <end position="156"/>
    </location>
</feature>
<evidence type="ECO:0000313" key="2">
    <source>
        <dbReference type="EMBL" id="EFV12698.2"/>
    </source>
</evidence>
<keyword evidence="1" id="KW-0472">Membrane</keyword>
<comment type="caution">
    <text evidence="2">The sequence shown here is derived from an EMBL/GenBank/DDBJ whole genome shotgun (WGS) entry which is preliminary data.</text>
</comment>
<sequence>MLLQVLPVLAVYFGFRALGVEAYLALCAAVLFAVAHRVFDLIRGRTKDFLVLAIILFYAAGATITFFTHNPHYSQVANILSGAVISLFALVSALVGKPLTQGLTAKYSPGLAVRSLPERGWPAEDVRDYAALHRRVSLGCGLFGLAQTVVVLIVIFTCSVDVAQLVSNVAGTGVTALFAVYAVRRVRRFIAGRDEAARRARALA</sequence>
<name>E5XSM1_SEGRC</name>
<keyword evidence="1" id="KW-1133">Transmembrane helix</keyword>
<evidence type="ECO:0008006" key="4">
    <source>
        <dbReference type="Google" id="ProtNLM"/>
    </source>
</evidence>
<proteinExistence type="predicted"/>
<feature type="transmembrane region" description="Helical" evidence="1">
    <location>
        <begin position="49"/>
        <end position="69"/>
    </location>
</feature>
<evidence type="ECO:0000313" key="3">
    <source>
        <dbReference type="Proteomes" id="UP000004816"/>
    </source>
</evidence>
<feature type="transmembrane region" description="Helical" evidence="1">
    <location>
        <begin position="75"/>
        <end position="96"/>
    </location>
</feature>
<accession>E5XSM1</accession>
<evidence type="ECO:0000256" key="1">
    <source>
        <dbReference type="SAM" id="Phobius"/>
    </source>
</evidence>
<dbReference type="NCBIfam" id="NF041646">
    <property type="entry name" value="VC0807_fam"/>
    <property type="match status" value="1"/>
</dbReference>
<organism evidence="2 3">
    <name type="scientific">Segniliparus rugosus (strain ATCC BAA-974 / DSM 45345 / CCUG 50838 / CIP 108380 / JCM 13579 / CDC 945)</name>
    <dbReference type="NCBI Taxonomy" id="679197"/>
    <lineage>
        <taxon>Bacteria</taxon>
        <taxon>Bacillati</taxon>
        <taxon>Actinomycetota</taxon>
        <taxon>Actinomycetes</taxon>
        <taxon>Mycobacteriales</taxon>
        <taxon>Segniliparaceae</taxon>
        <taxon>Segniliparus</taxon>
    </lineage>
</organism>
<dbReference type="HOGENOM" id="CLU_094547_0_0_11"/>
<feature type="transmembrane region" description="Helical" evidence="1">
    <location>
        <begin position="20"/>
        <end position="42"/>
    </location>
</feature>
<reference evidence="2 3" key="1">
    <citation type="journal article" date="2011" name="Stand. Genomic Sci.">
        <title>High quality draft genome sequence of Segniliparus rugosus CDC 945(T)= (ATCC BAA-974(T)).</title>
        <authorList>
            <person name="Earl A.M."/>
            <person name="Desjardins C.A."/>
            <person name="Fitzgerald M.G."/>
            <person name="Arachchi H.M."/>
            <person name="Zeng Q."/>
            <person name="Mehta T."/>
            <person name="Griggs A."/>
            <person name="Birren B.W."/>
            <person name="Toney N.C."/>
            <person name="Carr J."/>
            <person name="Posey J."/>
            <person name="Butler W.R."/>
        </authorList>
    </citation>
    <scope>NUCLEOTIDE SEQUENCE [LARGE SCALE GENOMIC DNA]</scope>
    <source>
        <strain evidence="3">ATCC BAA-974 / DSM 45345 / CCUG 50838 / CIP 108380 / JCM 13579 / CDC 945</strain>
    </source>
</reference>
<keyword evidence="3" id="KW-1185">Reference proteome</keyword>
<keyword evidence="1" id="KW-0812">Transmembrane</keyword>
<dbReference type="AlphaFoldDB" id="E5XSM1"/>
<protein>
    <recommendedName>
        <fullName evidence="4">Intracellular septation protein A</fullName>
    </recommendedName>
</protein>